<evidence type="ECO:0000313" key="3">
    <source>
        <dbReference type="Proteomes" id="UP000006008"/>
    </source>
</evidence>
<accession>G5H8T7</accession>
<evidence type="ECO:0000259" key="1">
    <source>
        <dbReference type="Pfam" id="PF09992"/>
    </source>
</evidence>
<dbReference type="STRING" id="742725.HMPREF9450_02023"/>
<dbReference type="HOGENOM" id="CLU_070518_0_0_10"/>
<evidence type="ECO:0000313" key="2">
    <source>
        <dbReference type="EMBL" id="EHB91974.1"/>
    </source>
</evidence>
<dbReference type="RefSeq" id="WP_009134829.1">
    <property type="nucleotide sequence ID" value="NZ_CP102250.1"/>
</dbReference>
<dbReference type="Pfam" id="PF09992">
    <property type="entry name" value="NAGPA"/>
    <property type="match status" value="1"/>
</dbReference>
<name>G5H8T7_9BACT</name>
<dbReference type="EMBL" id="ADLD01000013">
    <property type="protein sequence ID" value="EHB91974.1"/>
    <property type="molecule type" value="Genomic_DNA"/>
</dbReference>
<dbReference type="Proteomes" id="UP000006008">
    <property type="component" value="Unassembled WGS sequence"/>
</dbReference>
<reference evidence="2 3" key="1">
    <citation type="submission" date="2011-08" db="EMBL/GenBank/DDBJ databases">
        <title>The Genome Sequence of Alistipes indistinctus YIT 12060.</title>
        <authorList>
            <consortium name="The Broad Institute Genome Sequencing Platform"/>
            <person name="Earl A."/>
            <person name="Ward D."/>
            <person name="Feldgarden M."/>
            <person name="Gevers D."/>
            <person name="Morotomi M."/>
            <person name="Young S.K."/>
            <person name="Zeng Q."/>
            <person name="Gargeya S."/>
            <person name="Fitzgerald M."/>
            <person name="Haas B."/>
            <person name="Abouelleil A."/>
            <person name="Alvarado L."/>
            <person name="Arachchi H.M."/>
            <person name="Berlin A."/>
            <person name="Brown A."/>
            <person name="Chapman S.B."/>
            <person name="Chen Z."/>
            <person name="Dunbar C."/>
            <person name="Freedman E."/>
            <person name="Gearin G."/>
            <person name="Gellesch M."/>
            <person name="Goldberg J."/>
            <person name="Griggs A."/>
            <person name="Gujja S."/>
            <person name="Heiman D."/>
            <person name="Howarth C."/>
            <person name="Larson L."/>
            <person name="Lui A."/>
            <person name="MacDonald P.J.P."/>
            <person name="Montmayeur A."/>
            <person name="Murphy C."/>
            <person name="Neiman D."/>
            <person name="Pearson M."/>
            <person name="Priest M."/>
            <person name="Roberts A."/>
            <person name="Saif S."/>
            <person name="Shea T."/>
            <person name="Shenoy N."/>
            <person name="Sisk P."/>
            <person name="Stolte C."/>
            <person name="Sykes S."/>
            <person name="Wortman J."/>
            <person name="Nusbaum C."/>
            <person name="Birren B."/>
        </authorList>
    </citation>
    <scope>NUCLEOTIDE SEQUENCE [LARGE SCALE GENOMIC DNA]</scope>
    <source>
        <strain evidence="2 3">YIT 12060</strain>
    </source>
</reference>
<dbReference type="PATRIC" id="fig|742725.3.peg.2120"/>
<sequence>MKPTHACASRFRHIGLLLCSLTVIETLQAQTPEDSIALTGAAWKTVETDNGLTIKSVDLRLFDSDQQIYCVEFNPQLHRLQLKQGEKRETVKRLGKKEANAEVAVNGGYFITKTKQAIANDFTKIDGVILTAGGGWGNGAIALDSAGRLHFIKNLPGVAAADSLWHTPYPNVMGAGPMLMYDNVQLIPLNYGDTKRHPRTVIGIRPDGTIILMVVDGRQEGADGMSPAELAWSCRMLDMSSALNLDGGGSSALWSRKHRVINRPSDKVAFIRIPRKVGNAVLVVPANSATN</sequence>
<comment type="caution">
    <text evidence="2">The sequence shown here is derived from an EMBL/GenBank/DDBJ whole genome shotgun (WGS) entry which is preliminary data.</text>
</comment>
<proteinExistence type="predicted"/>
<dbReference type="PANTHER" id="PTHR40446">
    <property type="entry name" value="N-ACETYLGLUCOSAMINE-1-PHOSPHODIESTER ALPHA-N-ACETYLGLUCOSAMINIDASE"/>
    <property type="match status" value="1"/>
</dbReference>
<keyword evidence="3" id="KW-1185">Reference proteome</keyword>
<dbReference type="PANTHER" id="PTHR40446:SF2">
    <property type="entry name" value="N-ACETYLGLUCOSAMINE-1-PHOSPHODIESTER ALPHA-N-ACETYLGLUCOSAMINIDASE"/>
    <property type="match status" value="1"/>
</dbReference>
<dbReference type="eggNOG" id="COG4632">
    <property type="taxonomic scope" value="Bacteria"/>
</dbReference>
<dbReference type="InterPro" id="IPR018711">
    <property type="entry name" value="NAGPA"/>
</dbReference>
<dbReference type="GeneID" id="92814952"/>
<dbReference type="OrthoDB" id="9809781at2"/>
<organism evidence="2 3">
    <name type="scientific">Alistipes indistinctus YIT 12060</name>
    <dbReference type="NCBI Taxonomy" id="742725"/>
    <lineage>
        <taxon>Bacteria</taxon>
        <taxon>Pseudomonadati</taxon>
        <taxon>Bacteroidota</taxon>
        <taxon>Bacteroidia</taxon>
        <taxon>Bacteroidales</taxon>
        <taxon>Rikenellaceae</taxon>
        <taxon>Alistipes</taxon>
    </lineage>
</organism>
<protein>
    <recommendedName>
        <fullName evidence="1">Phosphodiester glycosidase domain-containing protein</fullName>
    </recommendedName>
</protein>
<dbReference type="AlphaFoldDB" id="G5H8T7"/>
<gene>
    <name evidence="2" type="ORF">HMPREF9450_02023</name>
</gene>
<feature type="domain" description="Phosphodiester glycosidase" evidence="1">
    <location>
        <begin position="100"/>
        <end position="283"/>
    </location>
</feature>